<dbReference type="RefSeq" id="YP_004300776.1">
    <property type="nucleotide sequence ID" value="NC_015250.1"/>
</dbReference>
<sequence length="582" mass="63709">MSSLRDDIRDKNLSNLASFRDRNADSKKSDPETKPKPPLNLNDPDIKGLPGIEDVRKPKRKRRTKEEIKAWRASLKPEPIQDGELQQEAVEANTHLEQIEKSTTDSNATLSKLSSQLESKFSGQVQSPQVVEHKTTEEIIKDFAEKSKSKTESTEPAILPAVLPEATKKPNLGGATTPKEQKAKSDSTKASHPAMKVFNVVKSGFKSVKSVGDKIAGFLFKGALTAAIEAAKMAGIIFLIIAAIDLVRIHFKYWTEKFSAKFDAVKEIIMGYFDRFGNWMESIMPMFSGLFDAIDYIRNVFAKGDWSALAGAIGNVMKEAFNSLGAMIQNGIAKLASILLRKFGFNDTADSIEAIGLENKQNMTNTPLTPEEQKKVAKQQQKMLDKDYTPTQTGITAFLPDKFRKAIGALSDGEYDQIQAEKKNMSQLKGLNKEDQTNTIGAMNEARAALNRYENKVERLDPNDPNQAAKIDNAYKEAKTAISDPDLKNVPDVKIELENQLGKLQAKTGRAAPKPAPAANSPEAAQANSIARKTNEVKAPVAQAANNTNVNTTMVKNNKSVHVQAPVTSTNAPGVFHGTGVN</sequence>
<dbReference type="KEGG" id="vg:10323182"/>
<feature type="region of interest" description="Disordered" evidence="1">
    <location>
        <begin position="1"/>
        <end position="82"/>
    </location>
</feature>
<dbReference type="GeneID" id="10323182"/>
<feature type="compositionally biased region" description="Basic and acidic residues" evidence="1">
    <location>
        <begin position="19"/>
        <end position="35"/>
    </location>
</feature>
<proteinExistence type="predicted"/>
<dbReference type="Pfam" id="PF25671">
    <property type="entry name" value="T4_Tape_measure"/>
    <property type="match status" value="1"/>
</dbReference>
<evidence type="ECO:0000313" key="3">
    <source>
        <dbReference type="Proteomes" id="UP000000330"/>
    </source>
</evidence>
<feature type="compositionally biased region" description="Basic and acidic residues" evidence="1">
    <location>
        <begin position="179"/>
        <end position="189"/>
    </location>
</feature>
<dbReference type="InterPro" id="IPR057967">
    <property type="entry name" value="T4_TMP"/>
</dbReference>
<evidence type="ECO:0000313" key="2">
    <source>
        <dbReference type="EMBL" id="ADJ19510.1"/>
    </source>
</evidence>
<gene>
    <name evidence="2" type="primary">29</name>
    <name evidence="2" type="ORF">Acj133p195</name>
</gene>
<dbReference type="EMBL" id="HM114315">
    <property type="protein sequence ID" value="ADJ19510.1"/>
    <property type="molecule type" value="Genomic_DNA"/>
</dbReference>
<organism evidence="2 3">
    <name type="scientific">Acinetobacter phage 133</name>
    <dbReference type="NCBI Taxonomy" id="2919552"/>
    <lineage>
        <taxon>Viruses</taxon>
        <taxon>Duplodnaviria</taxon>
        <taxon>Heunggongvirae</taxon>
        <taxon>Uroviricota</taxon>
        <taxon>Caudoviricetes</taxon>
        <taxon>Pantevenvirales</taxon>
        <taxon>Straboviridae</taxon>
        <taxon>Tevenvirinae</taxon>
        <taxon>Centumtrigintavirus</taxon>
        <taxon>Centumtrigintavirus cv133</taxon>
        <taxon>Acinetobacter virus 133</taxon>
    </lineage>
</organism>
<feature type="region of interest" description="Disordered" evidence="1">
    <location>
        <begin position="167"/>
        <end position="190"/>
    </location>
</feature>
<feature type="region of interest" description="Disordered" evidence="1">
    <location>
        <begin position="508"/>
        <end position="531"/>
    </location>
</feature>
<reference evidence="2 3" key="1">
    <citation type="journal article" date="2010" name="Virol. J.">
        <title>Genomes of the T4-related bacteriophages as windows on microbial genome evolution.</title>
        <authorList>
            <person name="Petrov V.M."/>
            <person name="Ratnayaka S."/>
            <person name="Nolan J.M."/>
            <person name="Miller E.S."/>
            <person name="Karam J.D."/>
        </authorList>
    </citation>
    <scope>NUCLEOTIDE SEQUENCE [LARGE SCALE GENOMIC DNA]</scope>
    <source>
        <strain evidence="2">Acj133</strain>
    </source>
</reference>
<feature type="region of interest" description="Disordered" evidence="1">
    <location>
        <begin position="92"/>
        <end position="111"/>
    </location>
</feature>
<keyword evidence="3" id="KW-1185">Reference proteome</keyword>
<dbReference type="Proteomes" id="UP000000330">
    <property type="component" value="Segment"/>
</dbReference>
<protein>
    <submittedName>
        <fullName evidence="2">Gp29 baseplate hub</fullName>
    </submittedName>
</protein>
<name>D9I6C9_9CAUD</name>
<feature type="compositionally biased region" description="Basic and acidic residues" evidence="1">
    <location>
        <begin position="1"/>
        <end position="12"/>
    </location>
</feature>
<feature type="compositionally biased region" description="Low complexity" evidence="1">
    <location>
        <begin position="511"/>
        <end position="527"/>
    </location>
</feature>
<accession>D9I6C9</accession>
<evidence type="ECO:0000256" key="1">
    <source>
        <dbReference type="SAM" id="MobiDB-lite"/>
    </source>
</evidence>